<name>H2C7Z6_9CREN</name>
<dbReference type="eggNOG" id="arCOG01394">
    <property type="taxonomic scope" value="Archaea"/>
</dbReference>
<dbReference type="HOGENOM" id="CLU_873241_0_0_2"/>
<accession>H2C7Z6</accession>
<keyword evidence="3" id="KW-0808">Transferase</keyword>
<comment type="similarity">
    <text evidence="1">Belongs to the glycosyltransferase 28 family.</text>
</comment>
<organism evidence="3 4">
    <name type="scientific">Metallosphaera yellowstonensis MK1</name>
    <dbReference type="NCBI Taxonomy" id="671065"/>
    <lineage>
        <taxon>Archaea</taxon>
        <taxon>Thermoproteota</taxon>
        <taxon>Thermoprotei</taxon>
        <taxon>Sulfolobales</taxon>
        <taxon>Sulfolobaceae</taxon>
        <taxon>Metallosphaera</taxon>
    </lineage>
</organism>
<proteinExistence type="inferred from homology"/>
<gene>
    <name evidence="3" type="ORF">MetMK1DRAFT_00026950</name>
</gene>
<evidence type="ECO:0000313" key="4">
    <source>
        <dbReference type="Proteomes" id="UP000003980"/>
    </source>
</evidence>
<dbReference type="GO" id="GO:0016758">
    <property type="term" value="F:hexosyltransferase activity"/>
    <property type="evidence" value="ECO:0007669"/>
    <property type="project" value="InterPro"/>
</dbReference>
<sequence>MRDLLIVASGGGHSGFAKAVADYLPFKPDFVIPTGDSYSWKLLEPLANKIWELPKPREPLESDLHAIYKGVESLVQSSLLPKYKVILATGSNHSLLPSFFGYLKGSKVFAIESQDRIFTRGKAIRIISAFAKGVFLHWEEQRSLYKNGVVVGPILQRPRYVPKDEGYVFVTAGTEGFQRLFDVLAKLKLPNVILQTGKVNPERYKGLGWKVFDFDPDMEKYLANASLVITHQGKTAMEASILYNKSVIMVFNRSLVRATTFSDAKAYAEIIGATFMDDPNTWASEVELLNSINSPRRPKTHKPGTERLVQVILNNL</sequence>
<protein>
    <submittedName>
        <fullName evidence="3">UDP-N-acetylglucosamine:LPS N-acetylglucosamine transferase</fullName>
    </submittedName>
</protein>
<evidence type="ECO:0000313" key="3">
    <source>
        <dbReference type="EMBL" id="EHP68272.1"/>
    </source>
</evidence>
<evidence type="ECO:0000259" key="2">
    <source>
        <dbReference type="Pfam" id="PF04101"/>
    </source>
</evidence>
<dbReference type="InterPro" id="IPR007235">
    <property type="entry name" value="Glyco_trans_28_C"/>
</dbReference>
<dbReference type="RefSeq" id="WP_009074500.1">
    <property type="nucleotide sequence ID" value="NZ_JH597770.1"/>
</dbReference>
<dbReference type="SUPFAM" id="SSF53756">
    <property type="entry name" value="UDP-Glycosyltransferase/glycogen phosphorylase"/>
    <property type="match status" value="1"/>
</dbReference>
<dbReference type="OrthoDB" id="17804at2157"/>
<reference evidence="3 4" key="1">
    <citation type="submission" date="2012-01" db="EMBL/GenBank/DDBJ databases">
        <title>Improved High-Quality Draft sequence of Metallosphaera yellowstonensis MK1.</title>
        <authorList>
            <consortium name="US DOE Joint Genome Institute"/>
            <person name="Lucas S."/>
            <person name="Han J."/>
            <person name="Cheng J.-F."/>
            <person name="Goodwin L."/>
            <person name="Pitluck S."/>
            <person name="Peters L."/>
            <person name="Teshima H."/>
            <person name="Detter J.C."/>
            <person name="Han C."/>
            <person name="Tapia R."/>
            <person name="Land M."/>
            <person name="Hauser L."/>
            <person name="Kyrpides N."/>
            <person name="Kozubal M."/>
            <person name="Macur R.E."/>
            <person name="Jay Z."/>
            <person name="Inskeep W."/>
            <person name="Woyke T."/>
        </authorList>
    </citation>
    <scope>NUCLEOTIDE SEQUENCE [LARGE SCALE GENOMIC DNA]</scope>
    <source>
        <strain evidence="3 4">MK1</strain>
    </source>
</reference>
<dbReference type="Proteomes" id="UP000003980">
    <property type="component" value="Unassembled WGS sequence"/>
</dbReference>
<dbReference type="PANTHER" id="PTHR21015">
    <property type="entry name" value="UDP-N-ACETYLGLUCOSAMINE--N-ACETYLMURAMYL-(PENTAPEPTIDE) PYROPHOSPHORYL-UNDECAPRENOL N-ACETYLGLUCOSAMINE TRANSFERASE 1"/>
    <property type="match status" value="1"/>
</dbReference>
<keyword evidence="4" id="KW-1185">Reference proteome</keyword>
<evidence type="ECO:0000256" key="1">
    <source>
        <dbReference type="ARBA" id="ARBA00006962"/>
    </source>
</evidence>
<dbReference type="Gene3D" id="3.40.50.2000">
    <property type="entry name" value="Glycogen Phosphorylase B"/>
    <property type="match status" value="2"/>
</dbReference>
<dbReference type="Pfam" id="PF04101">
    <property type="entry name" value="Glyco_tran_28_C"/>
    <property type="match status" value="1"/>
</dbReference>
<dbReference type="EMBL" id="JH597770">
    <property type="protein sequence ID" value="EHP68272.1"/>
    <property type="molecule type" value="Genomic_DNA"/>
</dbReference>
<dbReference type="AlphaFoldDB" id="H2C7Z6"/>
<dbReference type="STRING" id="671065.MetMK1DRAFT_00026950"/>
<feature type="domain" description="Glycosyl transferase family 28 C-terminal" evidence="2">
    <location>
        <begin position="168"/>
        <end position="254"/>
    </location>
</feature>
<dbReference type="PANTHER" id="PTHR21015:SF22">
    <property type="entry name" value="GLYCOSYLTRANSFERASE"/>
    <property type="match status" value="1"/>
</dbReference>